<dbReference type="GO" id="GO:0046983">
    <property type="term" value="F:protein dimerization activity"/>
    <property type="evidence" value="ECO:0007669"/>
    <property type="project" value="InterPro"/>
</dbReference>
<evidence type="ECO:0000313" key="3">
    <source>
        <dbReference type="Proteomes" id="UP000789396"/>
    </source>
</evidence>
<dbReference type="GO" id="GO:0005634">
    <property type="term" value="C:nucleus"/>
    <property type="evidence" value="ECO:0007669"/>
    <property type="project" value="TreeGrafter"/>
</dbReference>
<accession>A0A9N9NLL5</accession>
<name>A0A9N9NLL5_9GLOM</name>
<dbReference type="InterPro" id="IPR052717">
    <property type="entry name" value="Vacuolar_transposase_reg"/>
</dbReference>
<comment type="caution">
    <text evidence="2">The sequence shown here is derived from an EMBL/GenBank/DDBJ whole genome shotgun (WGS) entry which is preliminary data.</text>
</comment>
<dbReference type="SUPFAM" id="SSF53098">
    <property type="entry name" value="Ribonuclease H-like"/>
    <property type="match status" value="1"/>
</dbReference>
<gene>
    <name evidence="2" type="ORF">RFULGI_LOCUS13478</name>
</gene>
<evidence type="ECO:0000313" key="2">
    <source>
        <dbReference type="EMBL" id="CAG8749289.1"/>
    </source>
</evidence>
<reference evidence="2" key="1">
    <citation type="submission" date="2021-06" db="EMBL/GenBank/DDBJ databases">
        <authorList>
            <person name="Kallberg Y."/>
            <person name="Tangrot J."/>
            <person name="Rosling A."/>
        </authorList>
    </citation>
    <scope>NUCLEOTIDE SEQUENCE</scope>
    <source>
        <strain evidence="2">IN212</strain>
    </source>
</reference>
<feature type="non-terminal residue" evidence="2">
    <location>
        <position position="422"/>
    </location>
</feature>
<proteinExistence type="predicted"/>
<feature type="non-terminal residue" evidence="2">
    <location>
        <position position="1"/>
    </location>
</feature>
<dbReference type="GO" id="GO:0006357">
    <property type="term" value="P:regulation of transcription by RNA polymerase II"/>
    <property type="evidence" value="ECO:0007669"/>
    <property type="project" value="TreeGrafter"/>
</dbReference>
<dbReference type="OrthoDB" id="2414695at2759"/>
<dbReference type="AlphaFoldDB" id="A0A9N9NLL5"/>
<protein>
    <submittedName>
        <fullName evidence="2">2003_t:CDS:1</fullName>
    </submittedName>
</protein>
<dbReference type="InterPro" id="IPR012337">
    <property type="entry name" value="RNaseH-like_sf"/>
</dbReference>
<dbReference type="PANTHER" id="PTHR46169:SF29">
    <property type="entry name" value="DNA REPLICATION-RELATED ELEMENT FACTOR, ISOFORM A"/>
    <property type="match status" value="1"/>
</dbReference>
<dbReference type="InterPro" id="IPR008906">
    <property type="entry name" value="HATC_C_dom"/>
</dbReference>
<sequence length="422" mass="48400">PEDDMVLEPEDDMVLEPEDNMVLDPENDDLDRTEFGDMDVNKDSVLSQPISQDLVRKQKKIKRPGGLDVQANVLGYDHLKKILINSENKVLQNLREYALDSAEISHISFITNMWTSNNGDPYIGLTFHWVNDNFQAKEMIDNLQLKHITVSGTIDNGSNIKSCLEKLKRKYGIFNIHCFGHTLQLVINDALEECFKITNLIKKCKDIVSHFIEINDNSSLRSYEAKELLSDEWEKIAELVKLLYPYEVISKKLTGSTYPTLSQAWFAINFIKIKLDCVIINNVDIQKFRNMQIFTEEEKNHTISEARIKYLELANNYYKSDSLSDIAPDDIMNSDDIFSNPVVQVYSSQNDDNNIANPDYPILAKLARKYLSIPAMLVPSERLFSSADLTITEKRTSLNSEFVESILFLKAALKLWPISHVF</sequence>
<dbReference type="Proteomes" id="UP000789396">
    <property type="component" value="Unassembled WGS sequence"/>
</dbReference>
<feature type="domain" description="HAT C-terminal dimerisation" evidence="1">
    <location>
        <begin position="359"/>
        <end position="411"/>
    </location>
</feature>
<dbReference type="Pfam" id="PF05699">
    <property type="entry name" value="Dimer_Tnp_hAT"/>
    <property type="match status" value="1"/>
</dbReference>
<dbReference type="EMBL" id="CAJVPZ010035533">
    <property type="protein sequence ID" value="CAG8749289.1"/>
    <property type="molecule type" value="Genomic_DNA"/>
</dbReference>
<organism evidence="2 3">
    <name type="scientific">Racocetra fulgida</name>
    <dbReference type="NCBI Taxonomy" id="60492"/>
    <lineage>
        <taxon>Eukaryota</taxon>
        <taxon>Fungi</taxon>
        <taxon>Fungi incertae sedis</taxon>
        <taxon>Mucoromycota</taxon>
        <taxon>Glomeromycotina</taxon>
        <taxon>Glomeromycetes</taxon>
        <taxon>Diversisporales</taxon>
        <taxon>Gigasporaceae</taxon>
        <taxon>Racocetra</taxon>
    </lineage>
</organism>
<keyword evidence="3" id="KW-1185">Reference proteome</keyword>
<evidence type="ECO:0000259" key="1">
    <source>
        <dbReference type="Pfam" id="PF05699"/>
    </source>
</evidence>
<dbReference type="PANTHER" id="PTHR46169">
    <property type="entry name" value="DNA REPLICATION-RELATED ELEMENT FACTOR, ISOFORM A"/>
    <property type="match status" value="1"/>
</dbReference>